<dbReference type="PANTHER" id="PTHR45436:SF5">
    <property type="entry name" value="SENSOR HISTIDINE KINASE TRCS"/>
    <property type="match status" value="1"/>
</dbReference>
<protein>
    <recommendedName>
        <fullName evidence="2">histidine kinase</fullName>
        <ecNumber evidence="2">2.7.13.3</ecNumber>
    </recommendedName>
</protein>
<dbReference type="PANTHER" id="PTHR45436">
    <property type="entry name" value="SENSOR HISTIDINE KINASE YKOH"/>
    <property type="match status" value="1"/>
</dbReference>
<sequence length="729" mass="74747">MVEPPSNAVQASAGIGTSTSASLVASPSASASASGNSGRHGAARRRHGKPRARENTRENVGDAAVRRRLVRLAVLPAGLVALTGAAVVVCVLRGRGSAPLGAPVWGVLAAGALICCVVPGAAAYLAAAEARGTAERCAALRRATARGQAELKSMLWALRHGERPVPRTRAPQGEPVGDGLDLLVHQAALAQCGAEAAVAEAVALMGRARGEGEEKMEVFVNLARRLQSLVHREIRFIDDLEHEVEDPDLLKGVFHVDHLATRIRRHSENLAVLGGAVAHRQWTRPVSLSEVLRSSVAEVEHYTRVQLVPPIEGAVRGHAVADVVHLLAELIENATVFSAPETRVLVRTEPVTAGLAVEVEDRGLGMNPEEQDQLNAVLADPEGIDVPALVRDGRIGLYVVAALAHRHGVVVQLQNNIYGGVQGVAVLPRSLLGEPAGHGKAALPNGGRSGGAGAGPAAPPGGAAAATGFAEVGSEPRSGAHHPALPPEQTRTVGEERAAGDADASAVSPADPRPRARARGGQRGPATPAPLGASGQTESTGSPEGGARDRDRRAPGPPGPAARARRAEGRGRHVPGTSSGPGQAAASTRGQGQEQQRQGQAAPTAWGQDVAPAQGRDAGAAQGREAAPAQGPKAAPAGGRGAASPQGRGAVGGEPLVDRPPLPRRRRQTHLAPELREPLPPVGSARDEGGHDPGLMAAFRRGSTLAHGIDHPVGGPPPPHPGEERDHGE</sequence>
<dbReference type="Gene3D" id="3.30.565.10">
    <property type="entry name" value="Histidine kinase-like ATPase, C-terminal domain"/>
    <property type="match status" value="1"/>
</dbReference>
<evidence type="ECO:0000256" key="4">
    <source>
        <dbReference type="ARBA" id="ARBA00022679"/>
    </source>
</evidence>
<dbReference type="EC" id="2.7.13.3" evidence="2"/>
<evidence type="ECO:0000259" key="8">
    <source>
        <dbReference type="Pfam" id="PF02518"/>
    </source>
</evidence>
<dbReference type="OrthoDB" id="4652229at2"/>
<evidence type="ECO:0000313" key="10">
    <source>
        <dbReference type="Proteomes" id="UP000253507"/>
    </source>
</evidence>
<evidence type="ECO:0000256" key="1">
    <source>
        <dbReference type="ARBA" id="ARBA00000085"/>
    </source>
</evidence>
<name>A0A367EBG2_9ACTN</name>
<keyword evidence="7" id="KW-0812">Transmembrane</keyword>
<dbReference type="Pfam" id="PF02518">
    <property type="entry name" value="HATPase_c"/>
    <property type="match status" value="1"/>
</dbReference>
<evidence type="ECO:0000256" key="7">
    <source>
        <dbReference type="SAM" id="Phobius"/>
    </source>
</evidence>
<feature type="compositionally biased region" description="Low complexity" evidence="6">
    <location>
        <begin position="501"/>
        <end position="510"/>
    </location>
</feature>
<feature type="compositionally biased region" description="Low complexity" evidence="6">
    <location>
        <begin position="26"/>
        <end position="40"/>
    </location>
</feature>
<feature type="compositionally biased region" description="Basic residues" evidence="6">
    <location>
        <begin position="41"/>
        <end position="50"/>
    </location>
</feature>
<feature type="region of interest" description="Disordered" evidence="6">
    <location>
        <begin position="26"/>
        <end position="60"/>
    </location>
</feature>
<evidence type="ECO:0000256" key="5">
    <source>
        <dbReference type="ARBA" id="ARBA00022777"/>
    </source>
</evidence>
<feature type="region of interest" description="Disordered" evidence="6">
    <location>
        <begin position="436"/>
        <end position="729"/>
    </location>
</feature>
<feature type="compositionally biased region" description="Low complexity" evidence="6">
    <location>
        <begin position="460"/>
        <end position="473"/>
    </location>
</feature>
<keyword evidence="10" id="KW-1185">Reference proteome</keyword>
<dbReference type="Proteomes" id="UP000253507">
    <property type="component" value="Unassembled WGS sequence"/>
</dbReference>
<evidence type="ECO:0000256" key="2">
    <source>
        <dbReference type="ARBA" id="ARBA00012438"/>
    </source>
</evidence>
<evidence type="ECO:0000256" key="3">
    <source>
        <dbReference type="ARBA" id="ARBA00022553"/>
    </source>
</evidence>
<feature type="compositionally biased region" description="Basic and acidic residues" evidence="6">
    <location>
        <begin position="51"/>
        <end position="60"/>
    </location>
</feature>
<dbReference type="InterPro" id="IPR003594">
    <property type="entry name" value="HATPase_dom"/>
</dbReference>
<accession>A0A367EBG2</accession>
<keyword evidence="7" id="KW-0472">Membrane</keyword>
<feature type="compositionally biased region" description="Low complexity" evidence="6">
    <location>
        <begin position="589"/>
        <end position="600"/>
    </location>
</feature>
<gene>
    <name evidence="9" type="ORF">DQ392_24875</name>
</gene>
<reference evidence="9 10" key="1">
    <citation type="submission" date="2018-06" db="EMBL/GenBank/DDBJ databases">
        <title>Streptomyces reniochalinae sp. nov. and Streptomyces diacarnus sp. nov. from marine sponges.</title>
        <authorList>
            <person name="Li L."/>
        </authorList>
    </citation>
    <scope>NUCLEOTIDE SEQUENCE [LARGE SCALE GENOMIC DNA]</scope>
    <source>
        <strain evidence="9 10">LHW50302</strain>
    </source>
</reference>
<feature type="transmembrane region" description="Helical" evidence="7">
    <location>
        <begin position="104"/>
        <end position="127"/>
    </location>
</feature>
<dbReference type="InterPro" id="IPR050428">
    <property type="entry name" value="TCS_sensor_his_kinase"/>
</dbReference>
<comment type="caution">
    <text evidence="9">The sequence shown here is derived from an EMBL/GenBank/DDBJ whole genome shotgun (WGS) entry which is preliminary data.</text>
</comment>
<feature type="domain" description="Histidine kinase/HSP90-like ATPase" evidence="8">
    <location>
        <begin position="322"/>
        <end position="422"/>
    </location>
</feature>
<keyword evidence="3" id="KW-0597">Phosphoprotein</keyword>
<keyword evidence="5 9" id="KW-0418">Kinase</keyword>
<dbReference type="GO" id="GO:0005886">
    <property type="term" value="C:plasma membrane"/>
    <property type="evidence" value="ECO:0007669"/>
    <property type="project" value="TreeGrafter"/>
</dbReference>
<proteinExistence type="predicted"/>
<dbReference type="SUPFAM" id="SSF55874">
    <property type="entry name" value="ATPase domain of HSP90 chaperone/DNA topoisomerase II/histidine kinase"/>
    <property type="match status" value="1"/>
</dbReference>
<feature type="compositionally biased region" description="Polar residues" evidence="6">
    <location>
        <begin position="576"/>
        <end position="588"/>
    </location>
</feature>
<organism evidence="9 10">
    <name type="scientific">Streptomyces reniochalinae</name>
    <dbReference type="NCBI Taxonomy" id="2250578"/>
    <lineage>
        <taxon>Bacteria</taxon>
        <taxon>Bacillati</taxon>
        <taxon>Actinomycetota</taxon>
        <taxon>Actinomycetes</taxon>
        <taxon>Kitasatosporales</taxon>
        <taxon>Streptomycetaceae</taxon>
        <taxon>Streptomyces</taxon>
    </lineage>
</organism>
<dbReference type="GO" id="GO:0000160">
    <property type="term" value="P:phosphorelay signal transduction system"/>
    <property type="evidence" value="ECO:0007669"/>
    <property type="project" value="TreeGrafter"/>
</dbReference>
<evidence type="ECO:0000313" key="9">
    <source>
        <dbReference type="EMBL" id="RCG15406.1"/>
    </source>
</evidence>
<dbReference type="InterPro" id="IPR036890">
    <property type="entry name" value="HATPase_C_sf"/>
</dbReference>
<feature type="compositionally biased region" description="Low complexity" evidence="6">
    <location>
        <begin position="611"/>
        <end position="648"/>
    </location>
</feature>
<dbReference type="EMBL" id="QOIM01000041">
    <property type="protein sequence ID" value="RCG15406.1"/>
    <property type="molecule type" value="Genomic_DNA"/>
</dbReference>
<keyword evidence="4" id="KW-0808">Transferase</keyword>
<dbReference type="AlphaFoldDB" id="A0A367EBG2"/>
<dbReference type="GO" id="GO:0004673">
    <property type="term" value="F:protein histidine kinase activity"/>
    <property type="evidence" value="ECO:0007669"/>
    <property type="project" value="UniProtKB-EC"/>
</dbReference>
<keyword evidence="7" id="KW-1133">Transmembrane helix</keyword>
<evidence type="ECO:0000256" key="6">
    <source>
        <dbReference type="SAM" id="MobiDB-lite"/>
    </source>
</evidence>
<comment type="catalytic activity">
    <reaction evidence="1">
        <text>ATP + protein L-histidine = ADP + protein N-phospho-L-histidine.</text>
        <dbReference type="EC" id="2.7.13.3"/>
    </reaction>
</comment>
<feature type="transmembrane region" description="Helical" evidence="7">
    <location>
        <begin position="69"/>
        <end position="92"/>
    </location>
</feature>